<dbReference type="KEGG" id="lang:109344573"/>
<evidence type="ECO:0000256" key="1">
    <source>
        <dbReference type="SAM" id="Coils"/>
    </source>
</evidence>
<dbReference type="Proteomes" id="UP000188354">
    <property type="component" value="Chromosome LG01"/>
</dbReference>
<sequence length="677" mass="76100">MDLWVVAAAVGAGYLTKYWKRISKISGSSSHLYSEDSNIENPDSPRHPFRRRDKFTKDVVSSDRRAADVNSCFRICNESDVLCVSKLPVSFSANENFNDIEDGTQQSSNVSANCAFQLPESVAGEIGSIHNPPGNKNSLRSKHLYGNISRPLNSLESCLMAQLCTEHAKMEEYVFSPYPSSSSSVATRSFLVTDGNRIISRENDDASFSALAASEEYKLHAKASQLKDGNVLYGAPSLPKIGSFDDFRREYNQSHGQSRRLISSNDMSEHLLAQRDATFIFSLGFSFGIITCIMANKREMDKLRELLKHNENLVQDLQEELEMKDSMTVKELHGENYGSQDTCDHSFCDKELNGFSPEKHTDNSPVIDGKKSYNQKEEESSESMSKIEAELEAELERLGLNMNESSLDRKLSELVEFDLDFVADFTEGELRTDKIIGEDIVQSKSNEDANETTDLPVNYAVSPRELSLRLHEVIQSRLEKRVEELEFALQNSQRKLRSMELKHENCSQMHFPSGGQASSFTKGNISTSDNCDPMTEPLVINLSGEALGAYNEAYEELMKTDDSDENSPSGIHDPDQKLGSQSNSWLQHGVDYSRIHPMANGDRLSRELSSIEAPMSEGQSSNVNELNDGSGDENCDYDYDYELERQLIMQIVERTKKDSPVLQSARKILYSMYEDEH</sequence>
<dbReference type="AlphaFoldDB" id="A0A4P1RWB2"/>
<gene>
    <name evidence="3" type="ORF">TanjilG_18471</name>
</gene>
<keyword evidence="1" id="KW-0175">Coiled coil</keyword>
<feature type="coiled-coil region" evidence="1">
    <location>
        <begin position="475"/>
        <end position="509"/>
    </location>
</feature>
<dbReference type="PANTHER" id="PTHR33476">
    <property type="entry name" value="EMB|CAB62613.1"/>
    <property type="match status" value="1"/>
</dbReference>
<evidence type="ECO:0000313" key="3">
    <source>
        <dbReference type="EMBL" id="OIW19661.1"/>
    </source>
</evidence>
<feature type="region of interest" description="Disordered" evidence="2">
    <location>
        <begin position="29"/>
        <end position="52"/>
    </location>
</feature>
<feature type="compositionally biased region" description="Basic and acidic residues" evidence="2">
    <location>
        <begin position="354"/>
        <end position="378"/>
    </location>
</feature>
<reference evidence="3 4" key="1">
    <citation type="journal article" date="2017" name="Plant Biotechnol. J.">
        <title>A comprehensive draft genome sequence for lupin (Lupinus angustifolius), an emerging health food: insights into plant-microbe interactions and legume evolution.</title>
        <authorList>
            <person name="Hane J.K."/>
            <person name="Ming Y."/>
            <person name="Kamphuis L.G."/>
            <person name="Nelson M.N."/>
            <person name="Garg G."/>
            <person name="Atkins C.A."/>
            <person name="Bayer P.E."/>
            <person name="Bravo A."/>
            <person name="Bringans S."/>
            <person name="Cannon S."/>
            <person name="Edwards D."/>
            <person name="Foley R."/>
            <person name="Gao L.L."/>
            <person name="Harrison M.J."/>
            <person name="Huang W."/>
            <person name="Hurgobin B."/>
            <person name="Li S."/>
            <person name="Liu C.W."/>
            <person name="McGrath A."/>
            <person name="Morahan G."/>
            <person name="Murray J."/>
            <person name="Weller J."/>
            <person name="Jian J."/>
            <person name="Singh K.B."/>
        </authorList>
    </citation>
    <scope>NUCLEOTIDE SEQUENCE [LARGE SCALE GENOMIC DNA]</scope>
    <source>
        <strain evidence="4">cv. Tanjil</strain>
        <tissue evidence="3">Whole plant</tissue>
    </source>
</reference>
<accession>A0A4P1RWB2</accession>
<organism evidence="3 4">
    <name type="scientific">Lupinus angustifolius</name>
    <name type="common">Narrow-leaved blue lupine</name>
    <dbReference type="NCBI Taxonomy" id="3871"/>
    <lineage>
        <taxon>Eukaryota</taxon>
        <taxon>Viridiplantae</taxon>
        <taxon>Streptophyta</taxon>
        <taxon>Embryophyta</taxon>
        <taxon>Tracheophyta</taxon>
        <taxon>Spermatophyta</taxon>
        <taxon>Magnoliopsida</taxon>
        <taxon>eudicotyledons</taxon>
        <taxon>Gunneridae</taxon>
        <taxon>Pentapetalae</taxon>
        <taxon>rosids</taxon>
        <taxon>fabids</taxon>
        <taxon>Fabales</taxon>
        <taxon>Fabaceae</taxon>
        <taxon>Papilionoideae</taxon>
        <taxon>50 kb inversion clade</taxon>
        <taxon>genistoids sensu lato</taxon>
        <taxon>core genistoids</taxon>
        <taxon>Genisteae</taxon>
        <taxon>Lupinus</taxon>
    </lineage>
</organism>
<dbReference type="InterPro" id="IPR040348">
    <property type="entry name" value="POLAR-like"/>
</dbReference>
<proteinExistence type="predicted"/>
<feature type="coiled-coil region" evidence="1">
    <location>
        <begin position="296"/>
        <end position="323"/>
    </location>
</feature>
<dbReference type="OrthoDB" id="1701885at2759"/>
<dbReference type="STRING" id="3871.A0A4P1RWB2"/>
<feature type="compositionally biased region" description="Polar residues" evidence="2">
    <location>
        <begin position="29"/>
        <end position="41"/>
    </location>
</feature>
<dbReference type="EMBL" id="CM007361">
    <property type="protein sequence ID" value="OIW19661.1"/>
    <property type="molecule type" value="Genomic_DNA"/>
</dbReference>
<dbReference type="Gramene" id="OIW19661">
    <property type="protein sequence ID" value="OIW19661"/>
    <property type="gene ID" value="TanjilG_18471"/>
</dbReference>
<evidence type="ECO:0000256" key="2">
    <source>
        <dbReference type="SAM" id="MobiDB-lite"/>
    </source>
</evidence>
<name>A0A4P1RWB2_LUPAN</name>
<feature type="region of interest" description="Disordered" evidence="2">
    <location>
        <begin position="559"/>
        <end position="583"/>
    </location>
</feature>
<evidence type="ECO:0000313" key="4">
    <source>
        <dbReference type="Proteomes" id="UP000188354"/>
    </source>
</evidence>
<dbReference type="GO" id="GO:0008356">
    <property type="term" value="P:asymmetric cell division"/>
    <property type="evidence" value="ECO:0007669"/>
    <property type="project" value="InterPro"/>
</dbReference>
<keyword evidence="4" id="KW-1185">Reference proteome</keyword>
<feature type="region of interest" description="Disordered" evidence="2">
    <location>
        <begin position="354"/>
        <end position="384"/>
    </location>
</feature>
<dbReference type="PANTHER" id="PTHR33476:SF7">
    <property type="entry name" value="EMB|CAB62613.1"/>
    <property type="match status" value="1"/>
</dbReference>
<protein>
    <submittedName>
        <fullName evidence="3">Uncharacterized protein</fullName>
    </submittedName>
</protein>